<dbReference type="PROSITE" id="PS01037">
    <property type="entry name" value="SBP_BACTERIAL_1"/>
    <property type="match status" value="1"/>
</dbReference>
<dbReference type="AlphaFoldDB" id="A0A4Q7DJA3"/>
<comment type="subcellular location">
    <subcellularLocation>
        <location evidence="1">Periplasm</location>
    </subcellularLocation>
</comment>
<dbReference type="InterPro" id="IPR006061">
    <property type="entry name" value="SBP_1_CS"/>
</dbReference>
<comment type="caution">
    <text evidence="9">The sequence shown here is derived from an EMBL/GenBank/DDBJ whole genome shotgun (WGS) entry which is preliminary data.</text>
</comment>
<keyword evidence="7" id="KW-0574">Periplasm</keyword>
<evidence type="ECO:0000256" key="4">
    <source>
        <dbReference type="ARBA" id="ARBA00017470"/>
    </source>
</evidence>
<keyword evidence="6" id="KW-0732">Signal</keyword>
<sequence length="441" mass="49346">MFIKPFFMTALLCLVTIQNCNSEKITVWHGFAGELGIHFQKIIDVFNQSLKREGSAFEIEVELKGSYDDVVKSYLSASKETRPDIVQAYEMATRSMLGAKDPAGHAVYIPIRQIMQHAGLVLDEDSFLTQVILFYKAGGAQFVSVPFNISTVVLYYNKTALNNTKLKPIITFEEFDEQMEKLKSAGEPAGMGAGWLSGHQIDQIGGRHNKQIATYGNGVDSPDARLFFDRFFTFHFKALRDWSKKGWFSLEQGPKAEQAFADRKIVYLTNGGNRHSDIAKLVNGKFEIGVTAFPYWRQAGSPFNTISGGGSFWVANKPQSCERMKVIAQFLNYLVTPEVQAQWQRMTGYVPVVKKAYEINVKEGFFDSTDLGVQAAKIAYDSFTTNQPGTFSRGILLDSFPGIRKIEVQQMEKCIKGEISAEDAIKTIESEGNKLLDSKNS</sequence>
<evidence type="ECO:0000256" key="2">
    <source>
        <dbReference type="ARBA" id="ARBA00008520"/>
    </source>
</evidence>
<proteinExistence type="inferred from homology"/>
<comment type="similarity">
    <text evidence="2">Belongs to the bacterial solute-binding protein 1 family.</text>
</comment>
<dbReference type="Pfam" id="PF13416">
    <property type="entry name" value="SBP_bac_8"/>
    <property type="match status" value="1"/>
</dbReference>
<keyword evidence="5" id="KW-0813">Transport</keyword>
<evidence type="ECO:0000256" key="1">
    <source>
        <dbReference type="ARBA" id="ARBA00004418"/>
    </source>
</evidence>
<evidence type="ECO:0000256" key="5">
    <source>
        <dbReference type="ARBA" id="ARBA00022448"/>
    </source>
</evidence>
<protein>
    <recommendedName>
        <fullName evidence="4">sn-glycerol-3-phosphate-binding periplasmic protein UgpB</fullName>
    </recommendedName>
</protein>
<accession>A0A4Q7DJA3</accession>
<name>A0A4Q7DJA3_9PROT</name>
<evidence type="ECO:0000313" key="9">
    <source>
        <dbReference type="EMBL" id="RZI46420.1"/>
    </source>
</evidence>
<dbReference type="SUPFAM" id="SSF53850">
    <property type="entry name" value="Periplasmic binding protein-like II"/>
    <property type="match status" value="1"/>
</dbReference>
<evidence type="ECO:0000256" key="3">
    <source>
        <dbReference type="ARBA" id="ARBA00011557"/>
    </source>
</evidence>
<dbReference type="GO" id="GO:0042597">
    <property type="term" value="C:periplasmic space"/>
    <property type="evidence" value="ECO:0007669"/>
    <property type="project" value="UniProtKB-SubCell"/>
</dbReference>
<evidence type="ECO:0000256" key="8">
    <source>
        <dbReference type="ARBA" id="ARBA00034473"/>
    </source>
</evidence>
<organism evidence="9 10">
    <name type="scientific">Candidatus Finniella inopinata</name>
    <dbReference type="NCBI Taxonomy" id="1696036"/>
    <lineage>
        <taxon>Bacteria</taxon>
        <taxon>Pseudomonadati</taxon>
        <taxon>Pseudomonadota</taxon>
        <taxon>Alphaproteobacteria</taxon>
        <taxon>Holosporales</taxon>
        <taxon>Candidatus Paracaedibacteraceae</taxon>
        <taxon>Candidatus Finniella</taxon>
    </lineage>
</organism>
<dbReference type="EMBL" id="SCFB01000004">
    <property type="protein sequence ID" value="RZI46420.1"/>
    <property type="molecule type" value="Genomic_DNA"/>
</dbReference>
<dbReference type="InterPro" id="IPR006059">
    <property type="entry name" value="SBP"/>
</dbReference>
<dbReference type="PANTHER" id="PTHR43649:SF31">
    <property type="entry name" value="SN-GLYCEROL-3-PHOSPHATE-BINDING PERIPLASMIC PROTEIN UGPB"/>
    <property type="match status" value="1"/>
</dbReference>
<evidence type="ECO:0000256" key="7">
    <source>
        <dbReference type="ARBA" id="ARBA00022764"/>
    </source>
</evidence>
<dbReference type="Gene3D" id="3.40.190.10">
    <property type="entry name" value="Periplasmic binding protein-like II"/>
    <property type="match status" value="2"/>
</dbReference>
<keyword evidence="10" id="KW-1185">Reference proteome</keyword>
<reference evidence="9 10" key="1">
    <citation type="submission" date="2018-10" db="EMBL/GenBank/DDBJ databases">
        <title>An updated phylogeny of the Alphaproteobacteria reveals that the parasitic Rickettsiales and Holosporales have independent origins.</title>
        <authorList>
            <person name="Munoz-Gomez S.A."/>
            <person name="Hess S."/>
            <person name="Burger G."/>
            <person name="Lang B.F."/>
            <person name="Susko E."/>
            <person name="Slamovits C.H."/>
            <person name="Roger A.J."/>
        </authorList>
    </citation>
    <scope>NUCLEOTIDE SEQUENCE [LARGE SCALE GENOMIC DNA]</scope>
    <source>
        <strain evidence="9">HOLO01</strain>
    </source>
</reference>
<gene>
    <name evidence="9" type="ORF">EQU50_02180</name>
</gene>
<dbReference type="RefSeq" id="WP_130153527.1">
    <property type="nucleotide sequence ID" value="NZ_SCFB01000004.1"/>
</dbReference>
<dbReference type="PANTHER" id="PTHR43649">
    <property type="entry name" value="ARABINOSE-BINDING PROTEIN-RELATED"/>
    <property type="match status" value="1"/>
</dbReference>
<evidence type="ECO:0000313" key="10">
    <source>
        <dbReference type="Proteomes" id="UP000293550"/>
    </source>
</evidence>
<comment type="subunit">
    <text evidence="3">The complex is composed of two ATP-binding proteins (UgpC), two transmembrane proteins (UgpA and UgpE) and a solute-binding protein (UgpB).</text>
</comment>
<evidence type="ECO:0000256" key="6">
    <source>
        <dbReference type="ARBA" id="ARBA00022729"/>
    </source>
</evidence>
<dbReference type="OrthoDB" id="9762335at2"/>
<comment type="function">
    <text evidence="8">Part of the ABC transporter complex UgpBAEC involved in sn-glycerol-3-phosphate (G3P) import. Binds G3P.</text>
</comment>
<dbReference type="Proteomes" id="UP000293550">
    <property type="component" value="Unassembled WGS sequence"/>
</dbReference>
<dbReference type="GO" id="GO:0055085">
    <property type="term" value="P:transmembrane transport"/>
    <property type="evidence" value="ECO:0007669"/>
    <property type="project" value="InterPro"/>
</dbReference>
<dbReference type="InterPro" id="IPR050490">
    <property type="entry name" value="Bact_solute-bd_prot1"/>
</dbReference>